<gene>
    <name evidence="2" type="ORF">NZD86_11415</name>
</gene>
<feature type="domain" description="NERD" evidence="1">
    <location>
        <begin position="38"/>
        <end position="153"/>
    </location>
</feature>
<proteinExistence type="predicted"/>
<dbReference type="RefSeq" id="WP_268046680.1">
    <property type="nucleotide sequence ID" value="NZ_CP104064.1"/>
</dbReference>
<dbReference type="Pfam" id="PF08378">
    <property type="entry name" value="NERD"/>
    <property type="match status" value="1"/>
</dbReference>
<keyword evidence="3" id="KW-1185">Reference proteome</keyword>
<dbReference type="InterPro" id="IPR011528">
    <property type="entry name" value="NERD"/>
</dbReference>
<evidence type="ECO:0000259" key="1">
    <source>
        <dbReference type="PROSITE" id="PS50965"/>
    </source>
</evidence>
<name>A0ABY6ZAB3_9BACL</name>
<evidence type="ECO:0000313" key="2">
    <source>
        <dbReference type="EMBL" id="WAH39035.1"/>
    </source>
</evidence>
<evidence type="ECO:0000313" key="3">
    <source>
        <dbReference type="Proteomes" id="UP001164803"/>
    </source>
</evidence>
<protein>
    <submittedName>
        <fullName evidence="2">NERD domain-containing protein</fullName>
    </submittedName>
</protein>
<dbReference type="Proteomes" id="UP001164803">
    <property type="component" value="Chromosome"/>
</dbReference>
<dbReference type="PROSITE" id="PS50965">
    <property type="entry name" value="NERD"/>
    <property type="match status" value="1"/>
</dbReference>
<accession>A0ABY6ZAB3</accession>
<sequence>MFEKIVSIFKKPNKVINQASPRNTRASQSRRTVDPTHIGDLGEYKIDVQLRQFSNEYRYLSDLLLVYPRSKTGYSQVDHLLITPYALFVIETKNYQGYVRGKREDRNWRVNGKYNMYNPVQQNRTHINALKRVLKEYKDIRFVSVISFTKRCDLRYLEPDLREVESDEFVVYDVKLTEYIKRTLAMLKRDYTDPPLADSDIKRIFELLIGSNITDPKIRIEHNQKAEEVKVTNKRE</sequence>
<dbReference type="EMBL" id="CP104064">
    <property type="protein sequence ID" value="WAH39035.1"/>
    <property type="molecule type" value="Genomic_DNA"/>
</dbReference>
<organism evidence="2 3">
    <name type="scientific">Alicyclobacillus dauci</name>
    <dbReference type="NCBI Taxonomy" id="1475485"/>
    <lineage>
        <taxon>Bacteria</taxon>
        <taxon>Bacillati</taxon>
        <taxon>Bacillota</taxon>
        <taxon>Bacilli</taxon>
        <taxon>Bacillales</taxon>
        <taxon>Alicyclobacillaceae</taxon>
        <taxon>Alicyclobacillus</taxon>
    </lineage>
</organism>
<reference evidence="2" key="1">
    <citation type="submission" date="2022-08" db="EMBL/GenBank/DDBJ databases">
        <title>Alicyclobacillus dauci DSM2870, complete genome.</title>
        <authorList>
            <person name="Wang Q."/>
            <person name="Cai R."/>
            <person name="Wang Z."/>
        </authorList>
    </citation>
    <scope>NUCLEOTIDE SEQUENCE</scope>
    <source>
        <strain evidence="2">DSM 28700</strain>
    </source>
</reference>